<evidence type="ECO:0008006" key="5">
    <source>
        <dbReference type="Google" id="ProtNLM"/>
    </source>
</evidence>
<feature type="chain" id="PRO_5028936709" description="DUF4148 domain-containing protein" evidence="2">
    <location>
        <begin position="23"/>
        <end position="127"/>
    </location>
</feature>
<dbReference type="AlphaFoldDB" id="A0A6S7A533"/>
<keyword evidence="2" id="KW-0732">Signal</keyword>
<sequence>MKALATALMVTATLVGMSAAHADGKTREQVQQELQAAKAAGQVTFGEQDYPPATVQRTSLSREQVQQELQSAKVAGQVTSAELDYPPRAAAPESVGKTREQVRDELARAKASGEYTFGELDYPPKGR</sequence>
<evidence type="ECO:0000313" key="3">
    <source>
        <dbReference type="EMBL" id="CAB3675610.1"/>
    </source>
</evidence>
<feature type="signal peptide" evidence="2">
    <location>
        <begin position="1"/>
        <end position="22"/>
    </location>
</feature>
<evidence type="ECO:0000256" key="1">
    <source>
        <dbReference type="SAM" id="MobiDB-lite"/>
    </source>
</evidence>
<proteinExistence type="predicted"/>
<dbReference type="Pfam" id="PF13663">
    <property type="entry name" value="DUF4148"/>
    <property type="match status" value="2"/>
</dbReference>
<accession>A0A6S7A533</accession>
<reference evidence="3 4" key="1">
    <citation type="submission" date="2020-04" db="EMBL/GenBank/DDBJ databases">
        <authorList>
            <person name="De Canck E."/>
        </authorList>
    </citation>
    <scope>NUCLEOTIDE SEQUENCE [LARGE SCALE GENOMIC DNA]</scope>
    <source>
        <strain evidence="3 4">LMG 3458</strain>
    </source>
</reference>
<evidence type="ECO:0000256" key="2">
    <source>
        <dbReference type="SAM" id="SignalP"/>
    </source>
</evidence>
<protein>
    <recommendedName>
        <fullName evidence="5">DUF4148 domain-containing protein</fullName>
    </recommendedName>
</protein>
<name>A0A6S7A533_9BURK</name>
<dbReference type="InterPro" id="IPR025421">
    <property type="entry name" value="DUF4148"/>
</dbReference>
<dbReference type="EMBL" id="CADIJO010000003">
    <property type="protein sequence ID" value="CAB3675610.1"/>
    <property type="molecule type" value="Genomic_DNA"/>
</dbReference>
<dbReference type="Proteomes" id="UP000494111">
    <property type="component" value="Unassembled WGS sequence"/>
</dbReference>
<feature type="region of interest" description="Disordered" evidence="1">
    <location>
        <begin position="76"/>
        <end position="127"/>
    </location>
</feature>
<organism evidence="3 4">
    <name type="scientific">Achromobacter deleyi</name>
    <dbReference type="NCBI Taxonomy" id="1353891"/>
    <lineage>
        <taxon>Bacteria</taxon>
        <taxon>Pseudomonadati</taxon>
        <taxon>Pseudomonadota</taxon>
        <taxon>Betaproteobacteria</taxon>
        <taxon>Burkholderiales</taxon>
        <taxon>Alcaligenaceae</taxon>
        <taxon>Achromobacter</taxon>
    </lineage>
</organism>
<gene>
    <name evidence="3" type="ORF">LMG3458_01334</name>
</gene>
<evidence type="ECO:0000313" key="4">
    <source>
        <dbReference type="Proteomes" id="UP000494111"/>
    </source>
</evidence>
<dbReference type="RefSeq" id="WP_025141045.1">
    <property type="nucleotide sequence ID" value="NZ_CADIJO010000003.1"/>
</dbReference>
<feature type="compositionally biased region" description="Basic and acidic residues" evidence="1">
    <location>
        <begin position="96"/>
        <end position="108"/>
    </location>
</feature>